<feature type="transmembrane region" description="Helical" evidence="1">
    <location>
        <begin position="94"/>
        <end position="117"/>
    </location>
</feature>
<feature type="transmembrane region" description="Helical" evidence="1">
    <location>
        <begin position="7"/>
        <end position="29"/>
    </location>
</feature>
<gene>
    <name evidence="2" type="ORF">B0A65_09640</name>
</gene>
<keyword evidence="1" id="KW-1133">Transmembrane helix</keyword>
<evidence type="ECO:0000313" key="2">
    <source>
        <dbReference type="EMBL" id="OXA79620.1"/>
    </source>
</evidence>
<dbReference type="RefSeq" id="WP_074659784.1">
    <property type="nucleotide sequence ID" value="NZ_MUGV01000016.1"/>
</dbReference>
<evidence type="ECO:0008006" key="4">
    <source>
        <dbReference type="Google" id="ProtNLM"/>
    </source>
</evidence>
<feature type="transmembrane region" description="Helical" evidence="1">
    <location>
        <begin position="49"/>
        <end position="66"/>
    </location>
</feature>
<accession>A0ABX4BS73</accession>
<comment type="caution">
    <text evidence="2">The sequence shown here is derived from an EMBL/GenBank/DDBJ whole genome shotgun (WGS) entry which is preliminary data.</text>
</comment>
<dbReference type="Proteomes" id="UP000198382">
    <property type="component" value="Unassembled WGS sequence"/>
</dbReference>
<dbReference type="EMBL" id="MUGV01000016">
    <property type="protein sequence ID" value="OXA79620.1"/>
    <property type="molecule type" value="Genomic_DNA"/>
</dbReference>
<proteinExistence type="predicted"/>
<reference evidence="2 3" key="1">
    <citation type="submission" date="2016-11" db="EMBL/GenBank/DDBJ databases">
        <title>Whole genomes of Flavobacteriaceae.</title>
        <authorList>
            <person name="Stine C."/>
            <person name="Li C."/>
            <person name="Tadesse D."/>
        </authorList>
    </citation>
    <scope>NUCLEOTIDE SEQUENCE [LARGE SCALE GENOMIC DNA]</scope>
    <source>
        <strain evidence="2 3">DSM 15937</strain>
    </source>
</reference>
<keyword evidence="3" id="KW-1185">Reference proteome</keyword>
<evidence type="ECO:0000256" key="1">
    <source>
        <dbReference type="SAM" id="Phobius"/>
    </source>
</evidence>
<keyword evidence="1" id="KW-0472">Membrane</keyword>
<protein>
    <recommendedName>
        <fullName evidence="4">DUF1648 domain-containing protein</fullName>
    </recommendedName>
</protein>
<feature type="transmembrane region" description="Helical" evidence="1">
    <location>
        <begin position="123"/>
        <end position="149"/>
    </location>
</feature>
<organism evidence="2 3">
    <name type="scientific">Flavobacterium frigidimaris</name>
    <dbReference type="NCBI Taxonomy" id="262320"/>
    <lineage>
        <taxon>Bacteria</taxon>
        <taxon>Pseudomonadati</taxon>
        <taxon>Bacteroidota</taxon>
        <taxon>Flavobacteriia</taxon>
        <taxon>Flavobacteriales</taxon>
        <taxon>Flavobacteriaceae</taxon>
        <taxon>Flavobacterium</taxon>
    </lineage>
</organism>
<keyword evidence="1" id="KW-0812">Transmembrane</keyword>
<evidence type="ECO:0000313" key="3">
    <source>
        <dbReference type="Proteomes" id="UP000198382"/>
    </source>
</evidence>
<name>A0ABX4BS73_FLAFR</name>
<sequence>METKSNIHIYSIIAGLFVCSIFPSLIFSVNSFVWPLKSIADFGINGSPVFWGGLFPIFIVFVFWQSGKNISSSLTQTTKYEACSQFTFEVSSKIIIALFTIYIIGLLINGMSVALPSQFLYEILFSLIMILSVSITLIVLTILTSIIIVKQSLKSQY</sequence>